<keyword evidence="3" id="KW-1185">Reference proteome</keyword>
<feature type="transmembrane region" description="Helical" evidence="1">
    <location>
        <begin position="424"/>
        <end position="446"/>
    </location>
</feature>
<feature type="transmembrane region" description="Helical" evidence="1">
    <location>
        <begin position="466"/>
        <end position="484"/>
    </location>
</feature>
<feature type="transmembrane region" description="Helical" evidence="1">
    <location>
        <begin position="110"/>
        <end position="139"/>
    </location>
</feature>
<evidence type="ECO:0000256" key="1">
    <source>
        <dbReference type="SAM" id="Phobius"/>
    </source>
</evidence>
<feature type="transmembrane region" description="Helical" evidence="1">
    <location>
        <begin position="188"/>
        <end position="217"/>
    </location>
</feature>
<feature type="transmembrane region" description="Helical" evidence="1">
    <location>
        <begin position="346"/>
        <end position="367"/>
    </location>
</feature>
<dbReference type="RefSeq" id="WP_124194287.1">
    <property type="nucleotide sequence ID" value="NZ_REGA01000002.1"/>
</dbReference>
<feature type="transmembrane region" description="Helical" evidence="1">
    <location>
        <begin position="145"/>
        <end position="168"/>
    </location>
</feature>
<dbReference type="EMBL" id="REGA01000002">
    <property type="protein sequence ID" value="RQG97333.1"/>
    <property type="molecule type" value="Genomic_DNA"/>
</dbReference>
<comment type="caution">
    <text evidence="2">The sequence shown here is derived from an EMBL/GenBank/DDBJ whole genome shotgun (WGS) entry which is preliminary data.</text>
</comment>
<dbReference type="AlphaFoldDB" id="A0A3N6M1Y4"/>
<reference evidence="2 3" key="1">
    <citation type="submission" date="2018-10" db="EMBL/GenBank/DDBJ databases">
        <title>Natrarchaeobius chitinivorans gen. nov., sp. nov., and Natrarchaeobius haloalkaliphilus sp. nov., alkaliphilic, chitin-utilizing haloarchaea from hypersaline alkaline lakes.</title>
        <authorList>
            <person name="Sorokin D.Y."/>
            <person name="Elcheninov A.G."/>
            <person name="Kostrikina N.A."/>
            <person name="Bale N.J."/>
            <person name="Sinninghe Damste J.S."/>
            <person name="Khijniak T.V."/>
            <person name="Kublanov I.V."/>
            <person name="Toshchakov S.V."/>
        </authorList>
    </citation>
    <scope>NUCLEOTIDE SEQUENCE [LARGE SCALE GENOMIC DNA]</scope>
    <source>
        <strain evidence="2 3">AArcht4T</strain>
    </source>
</reference>
<dbReference type="Proteomes" id="UP000282323">
    <property type="component" value="Unassembled WGS sequence"/>
</dbReference>
<name>A0A3N6M1Y4_NATCH</name>
<feature type="transmembrane region" description="Helical" evidence="1">
    <location>
        <begin position="72"/>
        <end position="89"/>
    </location>
</feature>
<evidence type="ECO:0000313" key="2">
    <source>
        <dbReference type="EMBL" id="RQG97333.1"/>
    </source>
</evidence>
<sequence length="538" mass="56410">MTEWRRVDAIGRTEFRRQWRAVQEDTTQLITFVILAIFLVPMAFAGLIGAFFFGSQLASGHLETPITWGRLVLIYAWVLVAGFGGYRAYSTTLRPDRLDGMLTTVSHRELLGGIVYSDLLLWGGPAAAFSVLASLAFAAGARSLLAAPLSFLALALAFATALTTGYLLALAVRNTGVRSKLLTRLRTLFVVLLGVAYFGVIVTQNFVAVLEPIFWLLESTPVGWYGDLALIGTTAEVSVARAGGAVLASAAFLVVGPAALVRLVEWLWYADGVSVEHEVSSTAESTGTGESRLETVFPRSVVGVVVADWKRAKRAPIALSFVLYPLIFLLNPVLSVIQTGTVGSSFPLWIALTSAWITGVLFTLNVIGNEGAVLPATLTCPAPGRALVAGHALAGALLIGPVAVPLTVGLGVLSPHGLATTGSLAVGVFVLIVCAGPIATGIGALFPRFEAISVSRSTKAIVPSTLAFGVYSVLIALVSIPLLLGHSSLVGGAIASTLEQPRLVVAVTGTIVTGLLAVPIALLSARYAIRSVDTYHLE</sequence>
<keyword evidence="1" id="KW-0472">Membrane</keyword>
<dbReference type="OrthoDB" id="293659at2157"/>
<gene>
    <name evidence="2" type="ORF">EA473_03585</name>
</gene>
<protein>
    <submittedName>
        <fullName evidence="2">Uncharacterized protein</fullName>
    </submittedName>
</protein>
<feature type="transmembrane region" description="Helical" evidence="1">
    <location>
        <begin position="237"/>
        <end position="261"/>
    </location>
</feature>
<evidence type="ECO:0000313" key="3">
    <source>
        <dbReference type="Proteomes" id="UP000282323"/>
    </source>
</evidence>
<organism evidence="2 3">
    <name type="scientific">Natrarchaeobius chitinivorans</name>
    <dbReference type="NCBI Taxonomy" id="1679083"/>
    <lineage>
        <taxon>Archaea</taxon>
        <taxon>Methanobacteriati</taxon>
        <taxon>Methanobacteriota</taxon>
        <taxon>Stenosarchaea group</taxon>
        <taxon>Halobacteria</taxon>
        <taxon>Halobacteriales</taxon>
        <taxon>Natrialbaceae</taxon>
        <taxon>Natrarchaeobius</taxon>
    </lineage>
</organism>
<keyword evidence="1" id="KW-1133">Transmembrane helix</keyword>
<feature type="transmembrane region" description="Helical" evidence="1">
    <location>
        <begin position="388"/>
        <end position="412"/>
    </location>
</feature>
<feature type="transmembrane region" description="Helical" evidence="1">
    <location>
        <begin position="504"/>
        <end position="529"/>
    </location>
</feature>
<proteinExistence type="predicted"/>
<keyword evidence="1" id="KW-0812">Transmembrane</keyword>
<accession>A0A3N6M1Y4</accession>
<feature type="transmembrane region" description="Helical" evidence="1">
    <location>
        <begin position="317"/>
        <end position="334"/>
    </location>
</feature>
<feature type="transmembrane region" description="Helical" evidence="1">
    <location>
        <begin position="29"/>
        <end position="52"/>
    </location>
</feature>